<dbReference type="InterPro" id="IPR050380">
    <property type="entry name" value="Immune_Resp_Modulators"/>
</dbReference>
<evidence type="ECO:0000313" key="3">
    <source>
        <dbReference type="Ensembl" id="ENSSPUP00000000776.1"/>
    </source>
</evidence>
<dbReference type="PANTHER" id="PTHR23411">
    <property type="entry name" value="TAPASIN"/>
    <property type="match status" value="1"/>
</dbReference>
<dbReference type="InterPro" id="IPR003597">
    <property type="entry name" value="Ig_C1-set"/>
</dbReference>
<dbReference type="InterPro" id="IPR003006">
    <property type="entry name" value="Ig/MHC_CS"/>
</dbReference>
<dbReference type="Pfam" id="PF07654">
    <property type="entry name" value="C1-set"/>
    <property type="match status" value="3"/>
</dbReference>
<feature type="domain" description="Ig-like" evidence="2">
    <location>
        <begin position="68"/>
        <end position="158"/>
    </location>
</feature>
<dbReference type="Proteomes" id="UP000694392">
    <property type="component" value="Unplaced"/>
</dbReference>
<dbReference type="InterPro" id="IPR036179">
    <property type="entry name" value="Ig-like_dom_sf"/>
</dbReference>
<dbReference type="InterPro" id="IPR013783">
    <property type="entry name" value="Ig-like_fold"/>
</dbReference>
<dbReference type="PROSITE" id="PS50835">
    <property type="entry name" value="IG_LIKE"/>
    <property type="match status" value="2"/>
</dbReference>
<dbReference type="FunFam" id="2.60.40.10:FF:000998">
    <property type="entry name" value="Immunoglobulin heavy constant epsilon"/>
    <property type="match status" value="1"/>
</dbReference>
<dbReference type="PROSITE" id="PS00290">
    <property type="entry name" value="IG_MHC"/>
    <property type="match status" value="3"/>
</dbReference>
<keyword evidence="4" id="KW-1185">Reference proteome</keyword>
<dbReference type="Gene3D" id="2.60.40.10">
    <property type="entry name" value="Immunoglobulins"/>
    <property type="match status" value="3"/>
</dbReference>
<dbReference type="SMART" id="SM00407">
    <property type="entry name" value="IGc1"/>
    <property type="match status" value="2"/>
</dbReference>
<dbReference type="GeneTree" id="ENSGT00940000161491"/>
<feature type="domain" description="Ig-like" evidence="2">
    <location>
        <begin position="168"/>
        <end position="269"/>
    </location>
</feature>
<keyword evidence="1" id="KW-0393">Immunoglobulin domain</keyword>
<dbReference type="OMA" id="QCLICLF"/>
<dbReference type="AlphaFoldDB" id="A0A8D0G3R6"/>
<evidence type="ECO:0000256" key="1">
    <source>
        <dbReference type="ARBA" id="ARBA00023319"/>
    </source>
</evidence>
<protein>
    <recommendedName>
        <fullName evidence="2">Ig-like domain-containing protein</fullName>
    </recommendedName>
</protein>
<accession>A0A8D0G3R6</accession>
<dbReference type="InterPro" id="IPR007110">
    <property type="entry name" value="Ig-like_dom"/>
</dbReference>
<evidence type="ECO:0000259" key="2">
    <source>
        <dbReference type="PROSITE" id="PS50835"/>
    </source>
</evidence>
<organism evidence="3 4">
    <name type="scientific">Sphenodon punctatus</name>
    <name type="common">Tuatara</name>
    <name type="synonym">Hatteria punctata</name>
    <dbReference type="NCBI Taxonomy" id="8508"/>
    <lineage>
        <taxon>Eukaryota</taxon>
        <taxon>Metazoa</taxon>
        <taxon>Chordata</taxon>
        <taxon>Craniata</taxon>
        <taxon>Vertebrata</taxon>
        <taxon>Euteleostomi</taxon>
        <taxon>Lepidosauria</taxon>
        <taxon>Sphenodontia</taxon>
        <taxon>Sphenodontidae</taxon>
        <taxon>Sphenodon</taxon>
    </lineage>
</organism>
<dbReference type="FunFam" id="2.60.40.10:FF:000463">
    <property type="entry name" value="Immunoglobulin heavy constant gamma 1"/>
    <property type="match status" value="1"/>
</dbReference>
<evidence type="ECO:0000313" key="4">
    <source>
        <dbReference type="Proteomes" id="UP000694392"/>
    </source>
</evidence>
<name>A0A8D0G3R6_SPHPU</name>
<dbReference type="Ensembl" id="ENSSPUT00000000818.1">
    <property type="protein sequence ID" value="ENSSPUP00000000776.1"/>
    <property type="gene ID" value="ENSSPUG00000000636.1"/>
</dbReference>
<proteinExistence type="predicted"/>
<dbReference type="SUPFAM" id="SSF48726">
    <property type="entry name" value="Immunoglobulin"/>
    <property type="match status" value="3"/>
</dbReference>
<reference evidence="3" key="2">
    <citation type="submission" date="2025-09" db="UniProtKB">
        <authorList>
            <consortium name="Ensembl"/>
        </authorList>
    </citation>
    <scope>IDENTIFICATION</scope>
</reference>
<dbReference type="CDD" id="cd05768">
    <property type="entry name" value="IgC1_CH3_IgAGD_CH4_IgAEM"/>
    <property type="match status" value="1"/>
</dbReference>
<sequence length="355" mass="39763">MPFTSARDKNDSYMGQSLMSVPKESWEKNDIYTCKVTHPTLDTGSAMYNISKCEGGISSSLLVFLLPPSLEELYVAQMATVTCLVTGMESPDGLNITWSRERGDQLEVVTREPVFQANGSYTAVSTLKICVEEWKAGETFKCLVKHEESPNIITKSIKKDLETSLLPPSIYVSAPQTDELALRESATITCLATGFHPRDIMVTWTQKDQAVPPESYINVGPIHEAGQEDRYFLYSKLSIPASDWQRGDTFACVVGHEGLPMNFLHRSIDKASVFSSSYPYLTIYLYLSYHEKINSLGNTLTSTCSVRDFSPGDSRIQCLKNQSAMTKEVYIVTRRMKETWIVCLAYSLLTITRAE</sequence>
<reference evidence="3" key="1">
    <citation type="submission" date="2025-08" db="UniProtKB">
        <authorList>
            <consortium name="Ensembl"/>
        </authorList>
    </citation>
    <scope>IDENTIFICATION</scope>
</reference>